<sequence>MKCLSANMATCLASNVSRSNLDELAETADKIQELSDRSCVHAPDVLTKVVEKLELLVPEVSSRPDDKQRPRSSKQSGISPKHQICYYHKIYGGNARKCQPGCKYPKTDTSFPQGNFTARQ</sequence>
<dbReference type="AlphaFoldDB" id="A0A564YB21"/>
<dbReference type="EMBL" id="CABIJS010000123">
    <property type="protein sequence ID" value="VUZ44406.1"/>
    <property type="molecule type" value="Genomic_DNA"/>
</dbReference>
<evidence type="ECO:0000313" key="2">
    <source>
        <dbReference type="EMBL" id="VUZ44406.1"/>
    </source>
</evidence>
<evidence type="ECO:0000313" key="3">
    <source>
        <dbReference type="Proteomes" id="UP000321570"/>
    </source>
</evidence>
<name>A0A564YB21_HYMDI</name>
<keyword evidence="3" id="KW-1185">Reference proteome</keyword>
<protein>
    <submittedName>
        <fullName evidence="2">Uncharacterized protein</fullName>
    </submittedName>
</protein>
<organism evidence="2 3">
    <name type="scientific">Hymenolepis diminuta</name>
    <name type="common">Rat tapeworm</name>
    <dbReference type="NCBI Taxonomy" id="6216"/>
    <lineage>
        <taxon>Eukaryota</taxon>
        <taxon>Metazoa</taxon>
        <taxon>Spiralia</taxon>
        <taxon>Lophotrochozoa</taxon>
        <taxon>Platyhelminthes</taxon>
        <taxon>Cestoda</taxon>
        <taxon>Eucestoda</taxon>
        <taxon>Cyclophyllidea</taxon>
        <taxon>Hymenolepididae</taxon>
        <taxon>Hymenolepis</taxon>
    </lineage>
</organism>
<gene>
    <name evidence="2" type="ORF">WMSIL1_LOCUS4615</name>
</gene>
<accession>A0A564YB21</accession>
<feature type="region of interest" description="Disordered" evidence="1">
    <location>
        <begin position="58"/>
        <end position="80"/>
    </location>
</feature>
<evidence type="ECO:0000256" key="1">
    <source>
        <dbReference type="SAM" id="MobiDB-lite"/>
    </source>
</evidence>
<proteinExistence type="predicted"/>
<reference evidence="2 3" key="1">
    <citation type="submission" date="2019-07" db="EMBL/GenBank/DDBJ databases">
        <authorList>
            <person name="Jastrzebski P J."/>
            <person name="Paukszto L."/>
            <person name="Jastrzebski P J."/>
        </authorList>
    </citation>
    <scope>NUCLEOTIDE SEQUENCE [LARGE SCALE GENOMIC DNA]</scope>
    <source>
        <strain evidence="2 3">WMS-il1</strain>
    </source>
</reference>
<dbReference type="Proteomes" id="UP000321570">
    <property type="component" value="Unassembled WGS sequence"/>
</dbReference>